<dbReference type="OrthoDB" id="332326at2759"/>
<feature type="region of interest" description="Disordered" evidence="1">
    <location>
        <begin position="1806"/>
        <end position="1862"/>
    </location>
</feature>
<feature type="compositionally biased region" description="Basic and acidic residues" evidence="1">
    <location>
        <begin position="2138"/>
        <end position="2147"/>
    </location>
</feature>
<feature type="compositionally biased region" description="Basic and acidic residues" evidence="1">
    <location>
        <begin position="1812"/>
        <end position="1825"/>
    </location>
</feature>
<feature type="compositionally biased region" description="Basic and acidic residues" evidence="1">
    <location>
        <begin position="1845"/>
        <end position="1858"/>
    </location>
</feature>
<feature type="compositionally biased region" description="Basic and acidic residues" evidence="1">
    <location>
        <begin position="1515"/>
        <end position="1537"/>
    </location>
</feature>
<accession>A0A2C6JUR7</accession>
<feature type="region of interest" description="Disordered" evidence="1">
    <location>
        <begin position="705"/>
        <end position="747"/>
    </location>
</feature>
<evidence type="ECO:0000313" key="2">
    <source>
        <dbReference type="EMBL" id="PHJ18701.1"/>
    </source>
</evidence>
<dbReference type="EMBL" id="MIGC01003945">
    <property type="protein sequence ID" value="PHJ18701.1"/>
    <property type="molecule type" value="Genomic_DNA"/>
</dbReference>
<dbReference type="Proteomes" id="UP000221165">
    <property type="component" value="Unassembled WGS sequence"/>
</dbReference>
<dbReference type="VEuPathDB" id="ToxoDB:CSUI_007473"/>
<organism evidence="2 3">
    <name type="scientific">Cystoisospora suis</name>
    <dbReference type="NCBI Taxonomy" id="483139"/>
    <lineage>
        <taxon>Eukaryota</taxon>
        <taxon>Sar</taxon>
        <taxon>Alveolata</taxon>
        <taxon>Apicomplexa</taxon>
        <taxon>Conoidasida</taxon>
        <taxon>Coccidia</taxon>
        <taxon>Eucoccidiorida</taxon>
        <taxon>Eimeriorina</taxon>
        <taxon>Sarcocystidae</taxon>
        <taxon>Cystoisospora</taxon>
    </lineage>
</organism>
<sequence length="2314" mass="256179">MCAVSCRLSVLPSGLSPVVQAASKAPRTRGGCAPSPVSDPPFASSSFQSLRRPQRFLSSAPPFAAPVRPSDTRSSSSRFTPVLPPSKVQTIQMRPCSLRSCCEHSCLLSGFSFSAFRSTYRCTPQSLFFSSSSISRYHGISSQSSRHEDTHGPKRLPMLCSRRGLATRRHAKTVKLNTVRTLRRAKNAYKQYVLRRDPRSTYSHFIAPSSSSMTSSDLSLSVASSPVPLPLRPPSKHQLRSPYANPYLYSSSLSPAPLPSPPPILFHKVVLVDDSLAQRAMEARIRKSPLGNVKKLKAFELTTALCTYAQVYIHHKSLWSELILECMRRYKDFSVSEASWVLHAFAEAHDRRRRELNKKLFFSPRSSPDEFLTPSLQETCRRLTLRVIRESSLLTLPDSARILHATATLRIMDPRLIRVLDCLIPQLLPSWCSGVRTPQETHRILQLLVCGFARHGLHSTKVFKTASEIYSSHIDRWVDIHFSQKRKSLRRSRKSRMNLLAASSNPDNQEGVSSFERTNVGSPRQEGQALGKSERREKLPVIFRLKDLEEEEGAGGDTAALGGEQGGEQAQGLLPKPHRIVSVLQAFACLQFQSEQLITSVCRLLHATIPAYHGGENTSALSCTSSLSSCFRSSLYRPSPSSSRPSVSSAVYWSKGRGGYRYRYTGARRPGQGSSSPLVWTGLASPSLPCHPESSRAMLRYIRRSPSSKSPSLPLSFSPSSLSSSTSSDGLPHSRGPLPLSQHGASPATALSVVSHDTCLPSPRVPSPSSVMSPPRSRRARALVSLPPGSEASLATALMVAPRQLLRRRRNERATVSFSSPCISPGCYGFSKQRRKPMAEAEKEKSKAGRFQRRVDWRRMLRDTLAVHIPPNTRSPFINRRGQMYGGGMKNRWNELEAKRAVALKDEIQRQLKAWTLNELGSVLSSLASVGVRDPYLVSVWKEGVRYSLHRLSLEDLIQTLNLMRRFGVYGRALRYRICQRLSWLLAMKTGKITDADDVIRLSLALTDMPTGPLEGEQEFRDLLSEVRRRLTRTSRTWLKEEQGEEALRDAYRILVKKAKKPSPLPSSEHSRYALRPASSVVRISPVCGSETKDIPSSSSSECLSSLSSLESVKSSSTVPLSSSRVSRGVLPSSFAAPTSHVSSILASSPFSYGSCRLPLQSPAALFPWRPVEAVFPCKVSPSLLPPLLHVVVSLFPFSSPIPLELLLPRIRQAGVGACLSLHQLHQIVRDLRSWVQLHHTAGIWGRSETPARSSSWLYGKDERDAEAISPYSSFSVGVLDRQGRREEIPSSFYLLSADVGAMDDGQQAACPWYNVNSTASSVEDSGSEDAFTGEKRNNNNNNSREPQRSSGSVDPSFEVFEAPSKVVRSPGETRVTRTSRDTRMIEDTEAAIWHAARLRARLLLSSIQPWSRRPAQGLVHQQDGRLRRGERAELGREAVGSDRLRPRKGAEVIDDEAGCSEKTQRSPCSSKFFYKEAKKAGQGHSLACLTELANHGILLINRLSATFCQETGLEARSEQGGEGQGRREEELQEARGEFNTPPTSSVSLHLSPRQASFRVAARSEFSSQCTRRHDNKPRGNGLLSTADVVQPKEETLPDSYALLKRIRSAIRCSQLKQATGEHEGLGSREASPKYQCFSNGPFYTLDEALAVLALETAPYTGLLLSREPFAFRESTPLGEGASGDVKTRDSHTQREFLKEPTVDAIPRALWEPAPDILGSLVGFLSSTLLFATEKQIVETTRIALAVLRHPVWLHRLEAQLFRATAAILGCSQPRFGDTQTPPAVSLREREIRTVQGESLLHASDQVFCSPEKGRDSQESDKQTHSEWLATEASSSRYRTPALKQEGEDEKRSTKEEREGEFEPALNAIGLRPPPGAMPGFAAGDWTLDVWENVAAITTLLLQQQQKMLKTYRADDLLLVVADLQQVAQGIQDAFKRAFRNRVLFPGQQGPADANISTERPALDKGAIQALDMLFGNSLQLIQLVESTVLPDLLNRLRDAPHLIQAASPTVALRVALQSVASALLTGEADVTRRKTSKNMEYNGRDGRSLLADRKQLEAHACSFAFCQDPASWVCLERLATLSAEYPLAAQSAFRSVHDTVPTWCGPAKKASEALGTVQGTMDRQASCRWVTQTDLVSNRREPHSSEKSPGGCKAVGPASEKLGRALTKWMPDDRRQYGRPVAHATSASKCKDNEGEADSRRARRNKQEEESRHDSAPELRRRVGMQEIFALFQALRKAETAGVKDRVSKKRSGCEREPEWTETGEKRTLLWRGYEDVALLVVSQVARNSASVWCILERIRLAGYRGIAVRVEK</sequence>
<dbReference type="GeneID" id="94430829"/>
<feature type="region of interest" description="Disordered" evidence="1">
    <location>
        <begin position="59"/>
        <end position="83"/>
    </location>
</feature>
<keyword evidence="3" id="KW-1185">Reference proteome</keyword>
<feature type="region of interest" description="Disordered" evidence="1">
    <location>
        <begin position="1320"/>
        <end position="1357"/>
    </location>
</feature>
<dbReference type="RefSeq" id="XP_067920407.1">
    <property type="nucleotide sequence ID" value="XM_068067618.1"/>
</dbReference>
<gene>
    <name evidence="2" type="ORF">CSUI_007473</name>
</gene>
<reference evidence="2 3" key="1">
    <citation type="journal article" date="2017" name="Int. J. Parasitol.">
        <title>The genome of the protozoan parasite Cystoisospora suis and a reverse vaccinology approach to identify vaccine candidates.</title>
        <authorList>
            <person name="Palmieri N."/>
            <person name="Shrestha A."/>
            <person name="Ruttkowski B."/>
            <person name="Beck T."/>
            <person name="Vogl C."/>
            <person name="Tomley F."/>
            <person name="Blake D.P."/>
            <person name="Joachim A."/>
        </authorList>
    </citation>
    <scope>NUCLEOTIDE SEQUENCE [LARGE SCALE GENOMIC DNA]</scope>
    <source>
        <strain evidence="2 3">Wien I</strain>
    </source>
</reference>
<name>A0A2C6JUR7_9APIC</name>
<feature type="compositionally biased region" description="Polar residues" evidence="1">
    <location>
        <begin position="501"/>
        <end position="522"/>
    </location>
</feature>
<evidence type="ECO:0000313" key="3">
    <source>
        <dbReference type="Proteomes" id="UP000221165"/>
    </source>
</evidence>
<feature type="compositionally biased region" description="Low complexity" evidence="1">
    <location>
        <begin position="705"/>
        <end position="734"/>
    </location>
</feature>
<evidence type="ECO:0000256" key="1">
    <source>
        <dbReference type="SAM" id="MobiDB-lite"/>
    </source>
</evidence>
<feature type="region of interest" description="Disordered" evidence="1">
    <location>
        <begin position="2135"/>
        <end position="2158"/>
    </location>
</feature>
<comment type="caution">
    <text evidence="2">The sequence shown here is derived from an EMBL/GenBank/DDBJ whole genome shotgun (WGS) entry which is preliminary data.</text>
</comment>
<feature type="region of interest" description="Disordered" evidence="1">
    <location>
        <begin position="1515"/>
        <end position="1551"/>
    </location>
</feature>
<feature type="region of interest" description="Disordered" evidence="1">
    <location>
        <begin position="2171"/>
        <end position="2219"/>
    </location>
</feature>
<protein>
    <submittedName>
        <fullName evidence="2">Uncharacterized protein</fullName>
    </submittedName>
</protein>
<feature type="compositionally biased region" description="Basic and acidic residues" evidence="1">
    <location>
        <begin position="2190"/>
        <end position="2219"/>
    </location>
</feature>
<feature type="region of interest" description="Disordered" evidence="1">
    <location>
        <begin position="493"/>
        <end position="534"/>
    </location>
</feature>
<proteinExistence type="predicted"/>